<organism evidence="2 3">
    <name type="scientific">Pricia mediterranea</name>
    <dbReference type="NCBI Taxonomy" id="3076079"/>
    <lineage>
        <taxon>Bacteria</taxon>
        <taxon>Pseudomonadati</taxon>
        <taxon>Bacteroidota</taxon>
        <taxon>Flavobacteriia</taxon>
        <taxon>Flavobacteriales</taxon>
        <taxon>Flavobacteriaceae</taxon>
        <taxon>Pricia</taxon>
    </lineage>
</organism>
<dbReference type="InterPro" id="IPR036237">
    <property type="entry name" value="Xyl_isomerase-like_sf"/>
</dbReference>
<dbReference type="InterPro" id="IPR006311">
    <property type="entry name" value="TAT_signal"/>
</dbReference>
<protein>
    <submittedName>
        <fullName evidence="2">TIM barrel protein</fullName>
    </submittedName>
</protein>
<dbReference type="Gene3D" id="3.20.20.150">
    <property type="entry name" value="Divalent-metal-dependent TIM barrel enzymes"/>
    <property type="match status" value="1"/>
</dbReference>
<dbReference type="InterPro" id="IPR013022">
    <property type="entry name" value="Xyl_isomerase-like_TIM-brl"/>
</dbReference>
<dbReference type="RefSeq" id="WP_314012515.1">
    <property type="nucleotide sequence ID" value="NZ_JAVTTP010000001.1"/>
</dbReference>
<proteinExistence type="predicted"/>
<dbReference type="EMBL" id="JAVTTP010000001">
    <property type="protein sequence ID" value="MDT7827549.1"/>
    <property type="molecule type" value="Genomic_DNA"/>
</dbReference>
<name>A0ABU3L1E5_9FLAO</name>
<dbReference type="InterPro" id="IPR050312">
    <property type="entry name" value="IolE/XylAMocC-like"/>
</dbReference>
<dbReference type="SUPFAM" id="SSF51658">
    <property type="entry name" value="Xylose isomerase-like"/>
    <property type="match status" value="1"/>
</dbReference>
<dbReference type="Proteomes" id="UP001250656">
    <property type="component" value="Unassembled WGS sequence"/>
</dbReference>
<dbReference type="PANTHER" id="PTHR12110">
    <property type="entry name" value="HYDROXYPYRUVATE ISOMERASE"/>
    <property type="match status" value="1"/>
</dbReference>
<sequence length="315" mass="34974">MNTRRNFLEKSVLATAAATILPAMSWAKGFRKPENNDLKLSLAQWSLHRALEKGEVQAVDFARIAKEDYNVSAVEYVNQFYMDKALNDQFWSQLKGRADDVGVKSLLIMVDNEGDLGNPVATDRKTAVTNHFKWVDAAKVLGCHSIRVNAFGKGTKPQLQAALVDGLGSLAGYGEKQDINVLVENHGLHTSDGAFMANILQQVDSPFLGTLPDFGNWCLSKQWGSIQNDDCEKVYDPYQGVADFLPYAKGVSAKSYAFDEKGNETIIDYRKMLQLVKDSGFDGYIGIEFEGETMAEPEGIRATKKLIEKVWSELD</sequence>
<evidence type="ECO:0000313" key="2">
    <source>
        <dbReference type="EMBL" id="MDT7827549.1"/>
    </source>
</evidence>
<dbReference type="PROSITE" id="PS51318">
    <property type="entry name" value="TAT"/>
    <property type="match status" value="1"/>
</dbReference>
<evidence type="ECO:0000313" key="3">
    <source>
        <dbReference type="Proteomes" id="UP001250656"/>
    </source>
</evidence>
<gene>
    <name evidence="2" type="ORF">RQM65_02575</name>
</gene>
<keyword evidence="3" id="KW-1185">Reference proteome</keyword>
<accession>A0ABU3L1E5</accession>
<feature type="domain" description="Xylose isomerase-like TIM barrel" evidence="1">
    <location>
        <begin position="69"/>
        <end position="307"/>
    </location>
</feature>
<dbReference type="PANTHER" id="PTHR12110:SF53">
    <property type="entry name" value="BLR5974 PROTEIN"/>
    <property type="match status" value="1"/>
</dbReference>
<evidence type="ECO:0000259" key="1">
    <source>
        <dbReference type="Pfam" id="PF01261"/>
    </source>
</evidence>
<comment type="caution">
    <text evidence="2">The sequence shown here is derived from an EMBL/GenBank/DDBJ whole genome shotgun (WGS) entry which is preliminary data.</text>
</comment>
<dbReference type="Pfam" id="PF01261">
    <property type="entry name" value="AP_endonuc_2"/>
    <property type="match status" value="1"/>
</dbReference>
<reference evidence="2 3" key="1">
    <citation type="submission" date="2023-09" db="EMBL/GenBank/DDBJ databases">
        <title>Novel taxa isolated from Blanes Bay.</title>
        <authorList>
            <person name="Rey-Velasco X."/>
            <person name="Lucena T."/>
        </authorList>
    </citation>
    <scope>NUCLEOTIDE SEQUENCE [LARGE SCALE GENOMIC DNA]</scope>
    <source>
        <strain evidence="2 3">S334</strain>
    </source>
</reference>